<comment type="similarity">
    <text evidence="2">Belongs to the ABC-2 integral membrane protein family.</text>
</comment>
<accession>A0ABV9Q3K3</accession>
<comment type="subcellular location">
    <subcellularLocation>
        <location evidence="1">Cell membrane</location>
        <topology evidence="1">Multi-pass membrane protein</topology>
    </subcellularLocation>
</comment>
<evidence type="ECO:0000256" key="4">
    <source>
        <dbReference type="ARBA" id="ARBA00022475"/>
    </source>
</evidence>
<feature type="transmembrane region" description="Helical" evidence="8">
    <location>
        <begin position="228"/>
        <end position="252"/>
    </location>
</feature>
<dbReference type="Proteomes" id="UP001596002">
    <property type="component" value="Unassembled WGS sequence"/>
</dbReference>
<dbReference type="Pfam" id="PF12698">
    <property type="entry name" value="ABC2_membrane_3"/>
    <property type="match status" value="1"/>
</dbReference>
<gene>
    <name evidence="10" type="ORF">ACFO8Q_14970</name>
</gene>
<organism evidence="10 11">
    <name type="scientific">Effusibacillus consociatus</name>
    <dbReference type="NCBI Taxonomy" id="1117041"/>
    <lineage>
        <taxon>Bacteria</taxon>
        <taxon>Bacillati</taxon>
        <taxon>Bacillota</taxon>
        <taxon>Bacilli</taxon>
        <taxon>Bacillales</taxon>
        <taxon>Alicyclobacillaceae</taxon>
        <taxon>Effusibacillus</taxon>
    </lineage>
</organism>
<reference evidence="11" key="1">
    <citation type="journal article" date="2019" name="Int. J. Syst. Evol. Microbiol.">
        <title>The Global Catalogue of Microorganisms (GCM) 10K type strain sequencing project: providing services to taxonomists for standard genome sequencing and annotation.</title>
        <authorList>
            <consortium name="The Broad Institute Genomics Platform"/>
            <consortium name="The Broad Institute Genome Sequencing Center for Infectious Disease"/>
            <person name="Wu L."/>
            <person name="Ma J."/>
        </authorList>
    </citation>
    <scope>NUCLEOTIDE SEQUENCE [LARGE SCALE GENOMIC DNA]</scope>
    <source>
        <strain evidence="11">WYCCWR 12678</strain>
    </source>
</reference>
<feature type="transmembrane region" description="Helical" evidence="8">
    <location>
        <begin position="149"/>
        <end position="172"/>
    </location>
</feature>
<evidence type="ECO:0000256" key="8">
    <source>
        <dbReference type="SAM" id="Phobius"/>
    </source>
</evidence>
<feature type="transmembrane region" description="Helical" evidence="8">
    <location>
        <begin position="193"/>
        <end position="216"/>
    </location>
</feature>
<evidence type="ECO:0000313" key="11">
    <source>
        <dbReference type="Proteomes" id="UP001596002"/>
    </source>
</evidence>
<name>A0ABV9Q3K3_9BACL</name>
<evidence type="ECO:0000259" key="9">
    <source>
        <dbReference type="PROSITE" id="PS51012"/>
    </source>
</evidence>
<dbReference type="PANTHER" id="PTHR30294">
    <property type="entry name" value="MEMBRANE COMPONENT OF ABC TRANSPORTER YHHJ-RELATED"/>
    <property type="match status" value="1"/>
</dbReference>
<keyword evidence="7 8" id="KW-0472">Membrane</keyword>
<evidence type="ECO:0000256" key="1">
    <source>
        <dbReference type="ARBA" id="ARBA00004651"/>
    </source>
</evidence>
<evidence type="ECO:0000256" key="2">
    <source>
        <dbReference type="ARBA" id="ARBA00007783"/>
    </source>
</evidence>
<dbReference type="PANTHER" id="PTHR30294:SF38">
    <property type="entry name" value="TRANSPORT PERMEASE PROTEIN"/>
    <property type="match status" value="1"/>
</dbReference>
<dbReference type="InterPro" id="IPR013525">
    <property type="entry name" value="ABC2_TM"/>
</dbReference>
<keyword evidence="3" id="KW-0813">Transport</keyword>
<dbReference type="PROSITE" id="PS51012">
    <property type="entry name" value="ABC_TM2"/>
    <property type="match status" value="1"/>
</dbReference>
<keyword evidence="6 8" id="KW-1133">Transmembrane helix</keyword>
<keyword evidence="11" id="KW-1185">Reference proteome</keyword>
<evidence type="ECO:0000256" key="7">
    <source>
        <dbReference type="ARBA" id="ARBA00023136"/>
    </source>
</evidence>
<keyword evidence="5 8" id="KW-0812">Transmembrane</keyword>
<feature type="transmembrane region" description="Helical" evidence="8">
    <location>
        <begin position="317"/>
        <end position="337"/>
    </location>
</feature>
<keyword evidence="4" id="KW-1003">Cell membrane</keyword>
<dbReference type="EMBL" id="JBHSHC010000112">
    <property type="protein sequence ID" value="MFC4768645.1"/>
    <property type="molecule type" value="Genomic_DNA"/>
</dbReference>
<evidence type="ECO:0000256" key="5">
    <source>
        <dbReference type="ARBA" id="ARBA00022692"/>
    </source>
</evidence>
<comment type="caution">
    <text evidence="10">The sequence shown here is derived from an EMBL/GenBank/DDBJ whole genome shotgun (WGS) entry which is preliminary data.</text>
</comment>
<evidence type="ECO:0000313" key="10">
    <source>
        <dbReference type="EMBL" id="MFC4768645.1"/>
    </source>
</evidence>
<dbReference type="InterPro" id="IPR051449">
    <property type="entry name" value="ABC-2_transporter_component"/>
</dbReference>
<dbReference type="RefSeq" id="WP_380026595.1">
    <property type="nucleotide sequence ID" value="NZ_JBHSHC010000112.1"/>
</dbReference>
<feature type="domain" description="ABC transmembrane type-2" evidence="9">
    <location>
        <begin position="109"/>
        <end position="340"/>
    </location>
</feature>
<evidence type="ECO:0000256" key="6">
    <source>
        <dbReference type="ARBA" id="ARBA00022989"/>
    </source>
</evidence>
<protein>
    <submittedName>
        <fullName evidence="10">ABC transporter permease</fullName>
    </submittedName>
</protein>
<feature type="transmembrane region" description="Helical" evidence="8">
    <location>
        <begin position="259"/>
        <end position="277"/>
    </location>
</feature>
<proteinExistence type="inferred from homology"/>
<sequence>MRIVSLAKRLIKQIVRDKRSIALLFMAPLVVLWLLSVVFTTSETKSAIDVVGAPALFLEKMKETDASVEAVSLEEARRRLADGETDGYIEFAPPKVKVVLEGSDPIANQAVVKTAQESLMKFSPGNAVLKNVVDVTYLHGGSSLSLLDYFAPVLIGFFIFFFVFLISGVSFLRERTGGTLERILATPIRRYEIVLGYFLGFGVFAVLQTTLVQWFALEVIEIRSAGNFGSVLLINILVATVALSLGSLLSAFARNEFQMVQFIPVVVVPQIFFSGLFDLRGMPEWVLWITESLPLTQAADALRGVMIRGQSLGEIQLPLWVLLGYSALFLTLNVLALRRYRKV</sequence>
<evidence type="ECO:0000256" key="3">
    <source>
        <dbReference type="ARBA" id="ARBA00022448"/>
    </source>
</evidence>
<dbReference type="InterPro" id="IPR047817">
    <property type="entry name" value="ABC2_TM_bact-type"/>
</dbReference>
<feature type="transmembrane region" description="Helical" evidence="8">
    <location>
        <begin position="21"/>
        <end position="39"/>
    </location>
</feature>